<evidence type="ECO:0000256" key="11">
    <source>
        <dbReference type="ARBA" id="ARBA00023136"/>
    </source>
</evidence>
<evidence type="ECO:0000256" key="8">
    <source>
        <dbReference type="ARBA" id="ARBA00022692"/>
    </source>
</evidence>
<reference evidence="15" key="1">
    <citation type="submission" date="2017-08" db="EMBL/GenBank/DDBJ databases">
        <title>A dynamic microbial community with high functional redundancy inhabits the cold, oxic subseafloor aquifer.</title>
        <authorList>
            <person name="Tully B.J."/>
            <person name="Wheat C.G."/>
            <person name="Glazer B.T."/>
            <person name="Huber J.A."/>
        </authorList>
    </citation>
    <scope>NUCLEOTIDE SEQUENCE [LARGE SCALE GENOMIC DNA]</scope>
</reference>
<dbReference type="Proteomes" id="UP000228987">
    <property type="component" value="Unassembled WGS sequence"/>
</dbReference>
<evidence type="ECO:0000256" key="3">
    <source>
        <dbReference type="ARBA" id="ARBA00010544"/>
    </source>
</evidence>
<keyword evidence="5 12" id="KW-0813">Transport</keyword>
<dbReference type="AlphaFoldDB" id="A0A2A5CD61"/>
<comment type="similarity">
    <text evidence="3 12">Belongs to the CcmB/CycW/HelB family.</text>
</comment>
<feature type="transmembrane region" description="Helical" evidence="13">
    <location>
        <begin position="128"/>
        <end position="153"/>
    </location>
</feature>
<evidence type="ECO:0000256" key="13">
    <source>
        <dbReference type="SAM" id="Phobius"/>
    </source>
</evidence>
<sequence length="222" mass="23242">MSIIKATLRRELLIAFRSPGDIINPLMFFVIAVSLFPLGVGADQAFLSEIAPGVVWVTALLAVMLSMDSLFRADYEDGSLEQLLLSPQPLYFIILAKVSSHWLVSGLPLVILAPVFASMLALPEGGMFPLVAGLLIGTPILTLLGAVGMALTVGLSRSGLLLSVLILPLYIPVLVFGTGIVNSALNSIDISGLLALLGAMLVLALCLAPLAIIAALRISVSL</sequence>
<name>A0A2A5CD61_9GAMM</name>
<dbReference type="PANTHER" id="PTHR30070:SF1">
    <property type="entry name" value="CYTOCHROME C BIOGENESIS B-RELATED"/>
    <property type="match status" value="1"/>
</dbReference>
<evidence type="ECO:0000256" key="5">
    <source>
        <dbReference type="ARBA" id="ARBA00022448"/>
    </source>
</evidence>
<dbReference type="GO" id="GO:1903607">
    <property type="term" value="P:cytochrome c biosynthetic process"/>
    <property type="evidence" value="ECO:0007669"/>
    <property type="project" value="TreeGrafter"/>
</dbReference>
<dbReference type="InterPro" id="IPR003544">
    <property type="entry name" value="Cyt_c_biogenesis_CcmB"/>
</dbReference>
<dbReference type="InterPro" id="IPR026031">
    <property type="entry name" value="Cyt_c_CcmB_bac"/>
</dbReference>
<comment type="function">
    <text evidence="1 12">Required for the export of heme to the periplasm for the biogenesis of c-type cytochromes.</text>
</comment>
<organism evidence="14 15">
    <name type="scientific">SAR86 cluster bacterium</name>
    <dbReference type="NCBI Taxonomy" id="2030880"/>
    <lineage>
        <taxon>Bacteria</taxon>
        <taxon>Pseudomonadati</taxon>
        <taxon>Pseudomonadota</taxon>
        <taxon>Gammaproteobacteria</taxon>
        <taxon>SAR86 cluster</taxon>
    </lineage>
</organism>
<feature type="transmembrane region" description="Helical" evidence="13">
    <location>
        <begin position="160"/>
        <end position="181"/>
    </location>
</feature>
<evidence type="ECO:0000256" key="2">
    <source>
        <dbReference type="ARBA" id="ARBA00004429"/>
    </source>
</evidence>
<dbReference type="PRINTS" id="PR01414">
    <property type="entry name" value="CCMBBIOGNSIS"/>
</dbReference>
<feature type="transmembrane region" description="Helical" evidence="13">
    <location>
        <begin position="102"/>
        <end position="122"/>
    </location>
</feature>
<comment type="caution">
    <text evidence="14">The sequence shown here is derived from an EMBL/GenBank/DDBJ whole genome shotgun (WGS) entry which is preliminary data.</text>
</comment>
<keyword evidence="10 13" id="KW-1133">Transmembrane helix</keyword>
<protein>
    <recommendedName>
        <fullName evidence="4 12">Heme exporter protein B</fullName>
    </recommendedName>
</protein>
<comment type="subcellular location">
    <subcellularLocation>
        <location evidence="2">Cell inner membrane</location>
        <topology evidence="2">Multi-pass membrane protein</topology>
    </subcellularLocation>
</comment>
<evidence type="ECO:0000313" key="15">
    <source>
        <dbReference type="Proteomes" id="UP000228987"/>
    </source>
</evidence>
<dbReference type="EMBL" id="NVWI01000005">
    <property type="protein sequence ID" value="PCJ41451.1"/>
    <property type="molecule type" value="Genomic_DNA"/>
</dbReference>
<feature type="transmembrane region" description="Helical" evidence="13">
    <location>
        <begin position="193"/>
        <end position="216"/>
    </location>
</feature>
<keyword evidence="8 13" id="KW-0812">Transmembrane</keyword>
<dbReference type="GO" id="GO:0017004">
    <property type="term" value="P:cytochrome complex assembly"/>
    <property type="evidence" value="ECO:0007669"/>
    <property type="project" value="UniProtKB-KW"/>
</dbReference>
<evidence type="ECO:0000256" key="12">
    <source>
        <dbReference type="PIRNR" id="PIRNR002764"/>
    </source>
</evidence>
<feature type="transmembrane region" description="Helical" evidence="13">
    <location>
        <begin position="21"/>
        <end position="40"/>
    </location>
</feature>
<evidence type="ECO:0000256" key="7">
    <source>
        <dbReference type="ARBA" id="ARBA00022519"/>
    </source>
</evidence>
<evidence type="ECO:0000256" key="9">
    <source>
        <dbReference type="ARBA" id="ARBA00022748"/>
    </source>
</evidence>
<feature type="transmembrane region" description="Helical" evidence="13">
    <location>
        <begin position="46"/>
        <end position="65"/>
    </location>
</feature>
<dbReference type="PANTHER" id="PTHR30070">
    <property type="entry name" value="HEME EXPORTER PROTEIN B"/>
    <property type="match status" value="1"/>
</dbReference>
<accession>A0A2A5CD61</accession>
<evidence type="ECO:0000256" key="1">
    <source>
        <dbReference type="ARBA" id="ARBA00002442"/>
    </source>
</evidence>
<proteinExistence type="inferred from homology"/>
<gene>
    <name evidence="14" type="primary">ccmB</name>
    <name evidence="14" type="ORF">COA71_07780</name>
</gene>
<evidence type="ECO:0000313" key="14">
    <source>
        <dbReference type="EMBL" id="PCJ41451.1"/>
    </source>
</evidence>
<keyword evidence="9 12" id="KW-0201">Cytochrome c-type biogenesis</keyword>
<dbReference type="PIRSF" id="PIRSF002764">
    <property type="entry name" value="CcmB"/>
    <property type="match status" value="1"/>
</dbReference>
<dbReference type="Pfam" id="PF03379">
    <property type="entry name" value="CcmB"/>
    <property type="match status" value="1"/>
</dbReference>
<evidence type="ECO:0000256" key="6">
    <source>
        <dbReference type="ARBA" id="ARBA00022475"/>
    </source>
</evidence>
<keyword evidence="6 12" id="KW-1003">Cell membrane</keyword>
<dbReference type="GO" id="GO:0005886">
    <property type="term" value="C:plasma membrane"/>
    <property type="evidence" value="ECO:0007669"/>
    <property type="project" value="UniProtKB-SubCell"/>
</dbReference>
<evidence type="ECO:0000256" key="10">
    <source>
        <dbReference type="ARBA" id="ARBA00022989"/>
    </source>
</evidence>
<dbReference type="GO" id="GO:0015232">
    <property type="term" value="F:heme transmembrane transporter activity"/>
    <property type="evidence" value="ECO:0007669"/>
    <property type="project" value="InterPro"/>
</dbReference>
<keyword evidence="11 12" id="KW-0472">Membrane</keyword>
<evidence type="ECO:0000256" key="4">
    <source>
        <dbReference type="ARBA" id="ARBA00016452"/>
    </source>
</evidence>
<dbReference type="NCBIfam" id="TIGR01190">
    <property type="entry name" value="ccmB"/>
    <property type="match status" value="1"/>
</dbReference>
<keyword evidence="7 12" id="KW-0997">Cell inner membrane</keyword>